<organism evidence="5 6">
    <name type="scientific">Odoribacter splanchnicus</name>
    <dbReference type="NCBI Taxonomy" id="28118"/>
    <lineage>
        <taxon>Bacteria</taxon>
        <taxon>Pseudomonadati</taxon>
        <taxon>Bacteroidota</taxon>
        <taxon>Bacteroidia</taxon>
        <taxon>Bacteroidales</taxon>
        <taxon>Odoribacteraceae</taxon>
        <taxon>Odoribacter</taxon>
    </lineage>
</organism>
<dbReference type="GO" id="GO:0005524">
    <property type="term" value="F:ATP binding"/>
    <property type="evidence" value="ECO:0007669"/>
    <property type="project" value="UniProtKB-KW"/>
</dbReference>
<dbReference type="SUPFAM" id="SSF48334">
    <property type="entry name" value="DNA repair protein MutS, domain III"/>
    <property type="match status" value="1"/>
</dbReference>
<proteinExistence type="predicted"/>
<dbReference type="InterPro" id="IPR027417">
    <property type="entry name" value="P-loop_NTPase"/>
</dbReference>
<dbReference type="Pfam" id="PF00488">
    <property type="entry name" value="MutS_V"/>
    <property type="match status" value="1"/>
</dbReference>
<dbReference type="InterPro" id="IPR000432">
    <property type="entry name" value="DNA_mismatch_repair_MutS_C"/>
</dbReference>
<dbReference type="PANTHER" id="PTHR11361:SF14">
    <property type="entry name" value="DNA MISMATCH REPAIR PROTEIN MUTS, TYPE 2"/>
    <property type="match status" value="1"/>
</dbReference>
<dbReference type="EMBL" id="QRYC01000007">
    <property type="protein sequence ID" value="RGU56997.1"/>
    <property type="molecule type" value="Genomic_DNA"/>
</dbReference>
<comment type="caution">
    <text evidence="5">The sequence shown here is derived from an EMBL/GenBank/DDBJ whole genome shotgun (WGS) entry which is preliminary data.</text>
</comment>
<dbReference type="InterPro" id="IPR045076">
    <property type="entry name" value="MutS"/>
</dbReference>
<feature type="domain" description="DNA mismatch repair proteins mutS family" evidence="4">
    <location>
        <begin position="267"/>
        <end position="461"/>
    </location>
</feature>
<sequence length="472" mass="54340">MILREAIRQVRGFRYMIEQLDICSAVGRRVLYDLPWLDSKSRLEAEFERIQKIMVLFEQPENESRLERLTGKLMQVRDIRGTIGRMAMEQVLDDLELFELKTFALCSEEIRGLVEEWRIVLLPELEPVVRLLDPEGNRIPHFYIYDTYSAELARLRAEIKQKSLQGAEERELEALYVQSVVLEDKVREELSVQLRPYHDDLKQALEAVGLLDVVLAKARQAIRGQLTLPQIPEEGEMVFEGLFHPQIREILEQEGRAFQAVDLKLEKGTTVITGANMAGKTVLLKSVQLAQYLMQFGFYVPARRAGMPLVEQVLTSIGDDQDELNGLSSYAAEMLRVDEMIRQVRQRSKILVLIDELARTTNPVEGRAIVNGVVDFLTTHRVMAMVTTHYSGITAECRKLRVRGFVENRVEGNMTLKNINEFIDYSLEEDSGEEVPQEAMRIAWMLGIDRGVLERVENYLQEENPDWKKTVQ</sequence>
<evidence type="ECO:0000256" key="2">
    <source>
        <dbReference type="ARBA" id="ARBA00022840"/>
    </source>
</evidence>
<evidence type="ECO:0000259" key="4">
    <source>
        <dbReference type="SMART" id="SM00534"/>
    </source>
</evidence>
<keyword evidence="2" id="KW-0067">ATP-binding</keyword>
<dbReference type="SUPFAM" id="SSF52540">
    <property type="entry name" value="P-loop containing nucleoside triphosphate hydrolases"/>
    <property type="match status" value="1"/>
</dbReference>
<dbReference type="InterPro" id="IPR036187">
    <property type="entry name" value="DNA_mismatch_repair_MutS_sf"/>
</dbReference>
<gene>
    <name evidence="5" type="ORF">DWW57_07335</name>
</gene>
<name>A0A1Y3YF11_9BACT</name>
<keyword evidence="1" id="KW-0547">Nucleotide-binding</keyword>
<reference evidence="5 6" key="1">
    <citation type="submission" date="2018-08" db="EMBL/GenBank/DDBJ databases">
        <title>A genome reference for cultivated species of the human gut microbiota.</title>
        <authorList>
            <person name="Zou Y."/>
            <person name="Xue W."/>
            <person name="Luo G."/>
        </authorList>
    </citation>
    <scope>NUCLEOTIDE SEQUENCE [LARGE SCALE GENOMIC DNA]</scope>
    <source>
        <strain evidence="5 6">AF16-14</strain>
    </source>
</reference>
<dbReference type="Gene3D" id="3.40.50.300">
    <property type="entry name" value="P-loop containing nucleotide triphosphate hydrolases"/>
    <property type="match status" value="1"/>
</dbReference>
<dbReference type="GO" id="GO:0140664">
    <property type="term" value="F:ATP-dependent DNA damage sensor activity"/>
    <property type="evidence" value="ECO:0007669"/>
    <property type="project" value="InterPro"/>
</dbReference>
<evidence type="ECO:0000313" key="5">
    <source>
        <dbReference type="EMBL" id="RGU56997.1"/>
    </source>
</evidence>
<evidence type="ECO:0000256" key="3">
    <source>
        <dbReference type="ARBA" id="ARBA00023125"/>
    </source>
</evidence>
<dbReference type="RefSeq" id="WP_022161166.1">
    <property type="nucleotide sequence ID" value="NZ_BAABYK010000001.1"/>
</dbReference>
<dbReference type="GO" id="GO:0030983">
    <property type="term" value="F:mismatched DNA binding"/>
    <property type="evidence" value="ECO:0007669"/>
    <property type="project" value="InterPro"/>
</dbReference>
<accession>A0A1Y3YF11</accession>
<evidence type="ECO:0000256" key="1">
    <source>
        <dbReference type="ARBA" id="ARBA00022741"/>
    </source>
</evidence>
<dbReference type="PANTHER" id="PTHR11361">
    <property type="entry name" value="DNA MISMATCH REPAIR PROTEIN MUTS FAMILY MEMBER"/>
    <property type="match status" value="1"/>
</dbReference>
<dbReference type="SMART" id="SM00534">
    <property type="entry name" value="MUTSac"/>
    <property type="match status" value="1"/>
</dbReference>
<dbReference type="AlphaFoldDB" id="A0A1Y3YF11"/>
<dbReference type="GO" id="GO:0006298">
    <property type="term" value="P:mismatch repair"/>
    <property type="evidence" value="ECO:0007669"/>
    <property type="project" value="InterPro"/>
</dbReference>
<keyword evidence="3" id="KW-0238">DNA-binding</keyword>
<dbReference type="Proteomes" id="UP000284243">
    <property type="component" value="Unassembled WGS sequence"/>
</dbReference>
<evidence type="ECO:0000313" key="6">
    <source>
        <dbReference type="Proteomes" id="UP000284243"/>
    </source>
</evidence>
<protein>
    <submittedName>
        <fullName evidence="5">DNA mismatch repair protein MutS</fullName>
    </submittedName>
</protein>